<sequence>MADIGKFRTPTLRNVSLAGPYMHDGSQKTLEDVVDYYDRGGEKNPFLDPAIYPLHLSEQEKADLVASLKSLSNPACLFSPGSFPRSGER</sequence>
<gene>
    <name evidence="3" type="ORF">MIN45_P1686</name>
</gene>
<reference evidence="4" key="1">
    <citation type="journal article" date="2024" name="Int. J. Syst. Evol. Microbiol.">
        <title>Methylomarinovum tepidoasis sp. nov., a moderately thermophilic methanotroph of the family Methylothermaceae isolated from a deep-sea hydrothermal field.</title>
        <authorList>
            <person name="Hirayama H."/>
            <person name="Takaki Y."/>
            <person name="Abe M."/>
            <person name="Miyazaki M."/>
            <person name="Uematsu K."/>
            <person name="Matsui Y."/>
            <person name="Takai K."/>
        </authorList>
    </citation>
    <scope>NUCLEOTIDE SEQUENCE [LARGE SCALE GENOMIC DNA]</scope>
    <source>
        <strain evidence="4">IN45</strain>
    </source>
</reference>
<dbReference type="InterPro" id="IPR036909">
    <property type="entry name" value="Cyt_c-like_dom_sf"/>
</dbReference>
<evidence type="ECO:0000256" key="1">
    <source>
        <dbReference type="ARBA" id="ARBA00022729"/>
    </source>
</evidence>
<keyword evidence="2" id="KW-0560">Oxidoreductase</keyword>
<dbReference type="SUPFAM" id="SSF46626">
    <property type="entry name" value="Cytochrome c"/>
    <property type="match status" value="1"/>
</dbReference>
<dbReference type="InterPro" id="IPR051395">
    <property type="entry name" value="Cytochrome_c_Peroxidase/MauG"/>
</dbReference>
<name>A0AAU9C7T5_9GAMM</name>
<dbReference type="EMBL" id="AP024718">
    <property type="protein sequence ID" value="BCX89314.1"/>
    <property type="molecule type" value="Genomic_DNA"/>
</dbReference>
<dbReference type="AlphaFoldDB" id="A0AAU9C7T5"/>
<keyword evidence="1" id="KW-0732">Signal</keyword>
<evidence type="ECO:0000313" key="4">
    <source>
        <dbReference type="Proteomes" id="UP001321450"/>
    </source>
</evidence>
<protein>
    <submittedName>
        <fullName evidence="3">Uncharacterized protein</fullName>
    </submittedName>
</protein>
<dbReference type="GO" id="GO:0004130">
    <property type="term" value="F:cytochrome-c peroxidase activity"/>
    <property type="evidence" value="ECO:0007669"/>
    <property type="project" value="TreeGrafter"/>
</dbReference>
<dbReference type="RefSeq" id="WP_286291615.1">
    <property type="nucleotide sequence ID" value="NZ_AP024718.1"/>
</dbReference>
<keyword evidence="4" id="KW-1185">Reference proteome</keyword>
<evidence type="ECO:0000313" key="3">
    <source>
        <dbReference type="EMBL" id="BCX89314.1"/>
    </source>
</evidence>
<dbReference type="PANTHER" id="PTHR30600">
    <property type="entry name" value="CYTOCHROME C PEROXIDASE-RELATED"/>
    <property type="match status" value="1"/>
</dbReference>
<dbReference type="PANTHER" id="PTHR30600:SF10">
    <property type="entry name" value="BLL6722 PROTEIN"/>
    <property type="match status" value="1"/>
</dbReference>
<organism evidence="3 4">
    <name type="scientific">Methylomarinovum tepidoasis</name>
    <dbReference type="NCBI Taxonomy" id="2840183"/>
    <lineage>
        <taxon>Bacteria</taxon>
        <taxon>Pseudomonadati</taxon>
        <taxon>Pseudomonadota</taxon>
        <taxon>Gammaproteobacteria</taxon>
        <taxon>Methylococcales</taxon>
        <taxon>Methylothermaceae</taxon>
        <taxon>Methylomarinovum</taxon>
    </lineage>
</organism>
<evidence type="ECO:0000256" key="2">
    <source>
        <dbReference type="ARBA" id="ARBA00023002"/>
    </source>
</evidence>
<dbReference type="KEGG" id="meiy:MIN45_P1686"/>
<proteinExistence type="predicted"/>
<dbReference type="Gene3D" id="1.10.760.10">
    <property type="entry name" value="Cytochrome c-like domain"/>
    <property type="match status" value="1"/>
</dbReference>
<dbReference type="GO" id="GO:0009055">
    <property type="term" value="F:electron transfer activity"/>
    <property type="evidence" value="ECO:0007669"/>
    <property type="project" value="InterPro"/>
</dbReference>
<dbReference type="Proteomes" id="UP001321450">
    <property type="component" value="Chromosome"/>
</dbReference>
<accession>A0AAU9C7T5</accession>
<dbReference type="GO" id="GO:0020037">
    <property type="term" value="F:heme binding"/>
    <property type="evidence" value="ECO:0007669"/>
    <property type="project" value="InterPro"/>
</dbReference>